<dbReference type="Pfam" id="PF07510">
    <property type="entry name" value="GmrSD_C"/>
    <property type="match status" value="1"/>
</dbReference>
<dbReference type="InterPro" id="IPR011089">
    <property type="entry name" value="GmrSD_C"/>
</dbReference>
<gene>
    <name evidence="3" type="ORF">AVDCRST_MAG32-2598</name>
</gene>
<dbReference type="PANTHER" id="PTHR24094:SF15">
    <property type="entry name" value="AMP-DEPENDENT SYNTHETASE_LIGASE DOMAIN-CONTAINING PROTEIN-RELATED"/>
    <property type="match status" value="1"/>
</dbReference>
<sequence length="252" mass="27156">MHGSPALPLPLRPSTTLSTPSVSRAATAAPRRTPARRAAVSALLSALLSALFVVLPSPAHASTFSGSLAQAVSAIPDAAETNTGYDRTLFRHWTDANGDCQNTRAEVLISEAEADTALTYTTTSRCTVSTGRWFSYYDRVSWTSAADVDIDHMVPLAEAWGSGANAWTSTRRELFANDLGDYRSLVGVTDNVNQSKGDQDPSTWLPTYDKCRYVAEWVAVKIRWGLTADSAEKSVLNKYASSCSNTVTVTRA</sequence>
<accession>A0A6J4NSB3</accession>
<feature type="compositionally biased region" description="Low complexity" evidence="1">
    <location>
        <begin position="12"/>
        <end position="31"/>
    </location>
</feature>
<evidence type="ECO:0000256" key="1">
    <source>
        <dbReference type="SAM" id="MobiDB-lite"/>
    </source>
</evidence>
<evidence type="ECO:0000313" key="3">
    <source>
        <dbReference type="EMBL" id="CAA9395473.1"/>
    </source>
</evidence>
<dbReference type="EMBL" id="CADCUM010000102">
    <property type="protein sequence ID" value="CAA9395473.1"/>
    <property type="molecule type" value="Genomic_DNA"/>
</dbReference>
<proteinExistence type="predicted"/>
<reference evidence="3" key="1">
    <citation type="submission" date="2020-02" db="EMBL/GenBank/DDBJ databases">
        <authorList>
            <person name="Meier V. D."/>
        </authorList>
    </citation>
    <scope>NUCLEOTIDE SEQUENCE</scope>
    <source>
        <strain evidence="3">AVDCRST_MAG32</strain>
    </source>
</reference>
<feature type="domain" description="GmrSD restriction endonucleases C-terminal" evidence="2">
    <location>
        <begin position="119"/>
        <end position="236"/>
    </location>
</feature>
<evidence type="ECO:0000259" key="2">
    <source>
        <dbReference type="Pfam" id="PF07510"/>
    </source>
</evidence>
<protein>
    <submittedName>
        <fullName evidence="3">Putative secreted protein</fullName>
    </submittedName>
</protein>
<name>A0A6J4NSB3_9ACTN</name>
<organism evidence="3">
    <name type="scientific">uncultured Nocardioides sp</name>
    <dbReference type="NCBI Taxonomy" id="198441"/>
    <lineage>
        <taxon>Bacteria</taxon>
        <taxon>Bacillati</taxon>
        <taxon>Actinomycetota</taxon>
        <taxon>Actinomycetes</taxon>
        <taxon>Propionibacteriales</taxon>
        <taxon>Nocardioidaceae</taxon>
        <taxon>Nocardioides</taxon>
        <taxon>environmental samples</taxon>
    </lineage>
</organism>
<feature type="region of interest" description="Disordered" evidence="1">
    <location>
        <begin position="1"/>
        <end position="31"/>
    </location>
</feature>
<dbReference type="PANTHER" id="PTHR24094">
    <property type="entry name" value="SECRETED PROTEIN"/>
    <property type="match status" value="1"/>
</dbReference>
<dbReference type="AlphaFoldDB" id="A0A6J4NSB3"/>